<accession>A0A3N5A5K3</accession>
<evidence type="ECO:0000259" key="2">
    <source>
        <dbReference type="Pfam" id="PF06724"/>
    </source>
</evidence>
<dbReference type="OrthoDB" id="5148546at2"/>
<protein>
    <submittedName>
        <fullName evidence="3">Uncharacterized protein DUF1206</fullName>
    </submittedName>
</protein>
<evidence type="ECO:0000256" key="1">
    <source>
        <dbReference type="SAM" id="Phobius"/>
    </source>
</evidence>
<feature type="transmembrane region" description="Helical" evidence="1">
    <location>
        <begin position="76"/>
        <end position="100"/>
    </location>
</feature>
<dbReference type="Proteomes" id="UP000280726">
    <property type="component" value="Unassembled WGS sequence"/>
</dbReference>
<feature type="transmembrane region" description="Helical" evidence="1">
    <location>
        <begin position="154"/>
        <end position="176"/>
    </location>
</feature>
<reference evidence="3 4" key="1">
    <citation type="submission" date="2018-11" db="EMBL/GenBank/DDBJ databases">
        <title>Sequencing the genomes of 1000 actinobacteria strains.</title>
        <authorList>
            <person name="Klenk H.-P."/>
        </authorList>
    </citation>
    <scope>NUCLEOTIDE SEQUENCE [LARGE SCALE GENOMIC DNA]</scope>
    <source>
        <strain evidence="3 4">DSM 14418</strain>
    </source>
</reference>
<dbReference type="RefSeq" id="WP_123919028.1">
    <property type="nucleotide sequence ID" value="NZ_RKRA01000001.1"/>
</dbReference>
<feature type="transmembrane region" description="Helical" evidence="1">
    <location>
        <begin position="204"/>
        <end position="222"/>
    </location>
</feature>
<evidence type="ECO:0000313" key="3">
    <source>
        <dbReference type="EMBL" id="RPF28655.1"/>
    </source>
</evidence>
<feature type="domain" description="DUF1206" evidence="2">
    <location>
        <begin position="201"/>
        <end position="268"/>
    </location>
</feature>
<comment type="caution">
    <text evidence="3">The sequence shown here is derived from an EMBL/GenBank/DDBJ whole genome shotgun (WGS) entry which is preliminary data.</text>
</comment>
<dbReference type="Pfam" id="PF06724">
    <property type="entry name" value="DUF1206"/>
    <property type="match status" value="3"/>
</dbReference>
<organism evidence="3 4">
    <name type="scientific">Georgenia muralis</name>
    <dbReference type="NCBI Taxonomy" id="154117"/>
    <lineage>
        <taxon>Bacteria</taxon>
        <taxon>Bacillati</taxon>
        <taxon>Actinomycetota</taxon>
        <taxon>Actinomycetes</taxon>
        <taxon>Micrococcales</taxon>
        <taxon>Bogoriellaceae</taxon>
        <taxon>Georgenia</taxon>
    </lineage>
</organism>
<dbReference type="AlphaFoldDB" id="A0A3N5A5K3"/>
<name>A0A3N5A5K3_9MICO</name>
<dbReference type="InterPro" id="IPR009597">
    <property type="entry name" value="DUF1206"/>
</dbReference>
<proteinExistence type="predicted"/>
<gene>
    <name evidence="3" type="ORF">EDD32_3194</name>
</gene>
<feature type="transmembrane region" description="Helical" evidence="1">
    <location>
        <begin position="21"/>
        <end position="42"/>
    </location>
</feature>
<feature type="domain" description="DUF1206" evidence="2">
    <location>
        <begin position="30"/>
        <end position="99"/>
    </location>
</feature>
<keyword evidence="1" id="KW-0472">Membrane</keyword>
<feature type="transmembrane region" description="Helical" evidence="1">
    <location>
        <begin position="242"/>
        <end position="262"/>
    </location>
</feature>
<keyword evidence="1" id="KW-0812">Transmembrane</keyword>
<feature type="domain" description="DUF1206" evidence="2">
    <location>
        <begin position="113"/>
        <end position="180"/>
    </location>
</feature>
<keyword evidence="1" id="KW-1133">Transmembrane helix</keyword>
<sequence length="273" mass="28201">MSSLEKHARQARGHVHESAESGWLLTLGRVGFAAIGVVWFLLGWVALQLATGDAGGQEANQSGALAQLAGTTVGRVLLVVMALGLVAYGLWQLAAAVWGYRYEEGTDRLKKRIGSAAKVVVAGVLVATIADLVLDGSPDDGTEESLTASALSNPGGVVLVVAVGAGLLGLGGYWVYRGITASFREKFEPGVDERLITFGRVGHVGRGVAVGVLGVIVALAALRRDPEQAGGIDEALTAIFRLPYGTVLLGAVALGLMSFGVYQVMGARHAVEG</sequence>
<keyword evidence="4" id="KW-1185">Reference proteome</keyword>
<evidence type="ECO:0000313" key="4">
    <source>
        <dbReference type="Proteomes" id="UP000280726"/>
    </source>
</evidence>
<feature type="transmembrane region" description="Helical" evidence="1">
    <location>
        <begin position="112"/>
        <end position="134"/>
    </location>
</feature>
<dbReference type="EMBL" id="RKRA01000001">
    <property type="protein sequence ID" value="RPF28655.1"/>
    <property type="molecule type" value="Genomic_DNA"/>
</dbReference>